<reference evidence="1 2" key="1">
    <citation type="journal article" date="2015" name="Nature">
        <title>rRNA introns, odd ribosomes, and small enigmatic genomes across a large radiation of phyla.</title>
        <authorList>
            <person name="Brown C.T."/>
            <person name="Hug L.A."/>
            <person name="Thomas B.C."/>
            <person name="Sharon I."/>
            <person name="Castelle C.J."/>
            <person name="Singh A."/>
            <person name="Wilkins M.J."/>
            <person name="Williams K.H."/>
            <person name="Banfield J.F."/>
        </authorList>
    </citation>
    <scope>NUCLEOTIDE SEQUENCE [LARGE SCALE GENOMIC DNA]</scope>
</reference>
<dbReference type="STRING" id="1618756.UV12_C0015G0010"/>
<evidence type="ECO:0008006" key="3">
    <source>
        <dbReference type="Google" id="ProtNLM"/>
    </source>
</evidence>
<evidence type="ECO:0000313" key="2">
    <source>
        <dbReference type="Proteomes" id="UP000034704"/>
    </source>
</evidence>
<gene>
    <name evidence="1" type="ORF">UV12_C0015G0010</name>
</gene>
<comment type="caution">
    <text evidence="1">The sequence shown here is derived from an EMBL/GenBank/DDBJ whole genome shotgun (WGS) entry which is preliminary data.</text>
</comment>
<sequence length="169" mass="19723">MGPPGSGKTTLGKHVASITDNVFFVSVGEYMRNNLHLTPPFEDTNRIAIFEEIIFEEFGTKEKKHLIVDCNPFPPEMWDAVSKQLIHFETVRLLSMSADINTLQKRLDSRNRKDHLMFSNKKRLDYYFKKVEPAINKIRNEKIIEHLQNETADDYKKCVETTINIYEKS</sequence>
<dbReference type="EMBL" id="LCDG01000015">
    <property type="protein sequence ID" value="KKS46916.1"/>
    <property type="molecule type" value="Genomic_DNA"/>
</dbReference>
<evidence type="ECO:0000313" key="1">
    <source>
        <dbReference type="EMBL" id="KKS46916.1"/>
    </source>
</evidence>
<accession>A0A0G1BKV3</accession>
<organism evidence="1 2">
    <name type="scientific">Candidatus Nomurabacteria bacterium GW2011_GWC2_42_20</name>
    <dbReference type="NCBI Taxonomy" id="1618756"/>
    <lineage>
        <taxon>Bacteria</taxon>
        <taxon>Candidatus Nomuraibacteriota</taxon>
    </lineage>
</organism>
<dbReference type="AlphaFoldDB" id="A0A0G1BKV3"/>
<proteinExistence type="predicted"/>
<name>A0A0G1BKV3_9BACT</name>
<dbReference type="Proteomes" id="UP000034704">
    <property type="component" value="Unassembled WGS sequence"/>
</dbReference>
<dbReference type="Gene3D" id="3.40.50.300">
    <property type="entry name" value="P-loop containing nucleotide triphosphate hydrolases"/>
    <property type="match status" value="1"/>
</dbReference>
<dbReference type="InterPro" id="IPR027417">
    <property type="entry name" value="P-loop_NTPase"/>
</dbReference>
<dbReference type="SUPFAM" id="SSF52540">
    <property type="entry name" value="P-loop containing nucleoside triphosphate hydrolases"/>
    <property type="match status" value="1"/>
</dbReference>
<protein>
    <recommendedName>
        <fullName evidence="3">Adenylate kinase</fullName>
    </recommendedName>
</protein>